<accession>A0A8X6TH18</accession>
<feature type="region of interest" description="Disordered" evidence="1">
    <location>
        <begin position="46"/>
        <end position="77"/>
    </location>
</feature>
<comment type="caution">
    <text evidence="2">The sequence shown here is derived from an EMBL/GenBank/DDBJ whole genome shotgun (WGS) entry which is preliminary data.</text>
</comment>
<evidence type="ECO:0000313" key="2">
    <source>
        <dbReference type="EMBL" id="GFT10125.1"/>
    </source>
</evidence>
<reference evidence="2" key="1">
    <citation type="submission" date="2020-08" db="EMBL/GenBank/DDBJ databases">
        <title>Multicomponent nature underlies the extraordinary mechanical properties of spider dragline silk.</title>
        <authorList>
            <person name="Kono N."/>
            <person name="Nakamura H."/>
            <person name="Mori M."/>
            <person name="Yoshida Y."/>
            <person name="Ohtoshi R."/>
            <person name="Malay A.D."/>
            <person name="Moran D.A.P."/>
            <person name="Tomita M."/>
            <person name="Numata K."/>
            <person name="Arakawa K."/>
        </authorList>
    </citation>
    <scope>NUCLEOTIDE SEQUENCE</scope>
</reference>
<protein>
    <submittedName>
        <fullName evidence="2">Uncharacterized protein</fullName>
    </submittedName>
</protein>
<organism evidence="2 3">
    <name type="scientific">Nephila pilipes</name>
    <name type="common">Giant wood spider</name>
    <name type="synonym">Nephila maculata</name>
    <dbReference type="NCBI Taxonomy" id="299642"/>
    <lineage>
        <taxon>Eukaryota</taxon>
        <taxon>Metazoa</taxon>
        <taxon>Ecdysozoa</taxon>
        <taxon>Arthropoda</taxon>
        <taxon>Chelicerata</taxon>
        <taxon>Arachnida</taxon>
        <taxon>Araneae</taxon>
        <taxon>Araneomorphae</taxon>
        <taxon>Entelegynae</taxon>
        <taxon>Araneoidea</taxon>
        <taxon>Nephilidae</taxon>
        <taxon>Nephila</taxon>
    </lineage>
</organism>
<keyword evidence="3" id="KW-1185">Reference proteome</keyword>
<evidence type="ECO:0000256" key="1">
    <source>
        <dbReference type="SAM" id="MobiDB-lite"/>
    </source>
</evidence>
<proteinExistence type="predicted"/>
<sequence>MCARRLVSAAFLKPRTQEKRWNEIRATGMWHYLLALKSVSKQPLHISISRPTGRTTTQDSSSPDSTPAIGMQYSTSH</sequence>
<name>A0A8X6TH18_NEPPI</name>
<evidence type="ECO:0000313" key="3">
    <source>
        <dbReference type="Proteomes" id="UP000887013"/>
    </source>
</evidence>
<feature type="compositionally biased region" description="Low complexity" evidence="1">
    <location>
        <begin position="55"/>
        <end position="67"/>
    </location>
</feature>
<dbReference type="AlphaFoldDB" id="A0A8X6TH18"/>
<dbReference type="Proteomes" id="UP000887013">
    <property type="component" value="Unassembled WGS sequence"/>
</dbReference>
<gene>
    <name evidence="2" type="ORF">NPIL_578661</name>
</gene>
<dbReference type="EMBL" id="BMAW01103645">
    <property type="protein sequence ID" value="GFT10125.1"/>
    <property type="molecule type" value="Genomic_DNA"/>
</dbReference>